<keyword evidence="1" id="KW-1133">Transmembrane helix</keyword>
<keyword evidence="1" id="KW-0812">Transmembrane</keyword>
<feature type="transmembrane region" description="Helical" evidence="1">
    <location>
        <begin position="159"/>
        <end position="182"/>
    </location>
</feature>
<feature type="transmembrane region" description="Helical" evidence="1">
    <location>
        <begin position="202"/>
        <end position="220"/>
    </location>
</feature>
<feature type="transmembrane region" description="Helical" evidence="1">
    <location>
        <begin position="107"/>
        <end position="124"/>
    </location>
</feature>
<sequence length="488" mass="55045">MIKENEEDFINLSGLQQKYIITFLIALVCSAFAYGFELSNHTISIDVDVMDNYLHTIDLGRWGHAILKRFVFHEPWVPFFSLVFSLICISAASVASSIYLKLTKEESIIFSSLFVTFPQMAYQLQFSNQAETVGLALLLSVYSMIFFDNGSRSGKAIFILLNIFVISIYQSFVFLPITLLSINHLKLSLTEKSGWKSWICNSIILSLLSVVSVTIYLIISKQVKSYYHINDVSYFAALIAWGKMSAIDAIIGVYKFILYNCYLVTWYGFNLYFLTAISIVVVVLSSLKFGIKKAAFTLFLSIIVLLCPFILNILIGAGTPARTLSQMPIVFAATVTMGVMWFSNKTLRLISTLIIAISSCAYVNMLFYSDKVAEDQTKYLSQQLMTDIYHSYPEKMQYETPVYFSGRIKIQNPWRQNGSDEFGISFLERGESDRVGNYIRNTGMANIIQVGKYSISNEQKLALRTMPSWPSSGSIKDVAGTVLVKLSN</sequence>
<feature type="transmembrane region" description="Helical" evidence="1">
    <location>
        <begin position="232"/>
        <end position="257"/>
    </location>
</feature>
<feature type="transmembrane region" description="Helical" evidence="1">
    <location>
        <begin position="349"/>
        <end position="368"/>
    </location>
</feature>
<dbReference type="AlphaFoldDB" id="A0A6B9G658"/>
<feature type="transmembrane region" description="Helical" evidence="1">
    <location>
        <begin position="130"/>
        <end position="147"/>
    </location>
</feature>
<feature type="transmembrane region" description="Helical" evidence="1">
    <location>
        <begin position="76"/>
        <end position="100"/>
    </location>
</feature>
<dbReference type="Proteomes" id="UP000502005">
    <property type="component" value="Chromosome"/>
</dbReference>
<feature type="transmembrane region" description="Helical" evidence="1">
    <location>
        <begin position="294"/>
        <end position="317"/>
    </location>
</feature>
<feature type="transmembrane region" description="Helical" evidence="1">
    <location>
        <begin position="269"/>
        <end position="287"/>
    </location>
</feature>
<dbReference type="EMBL" id="CP024768">
    <property type="protein sequence ID" value="QGY29757.1"/>
    <property type="molecule type" value="Genomic_DNA"/>
</dbReference>
<dbReference type="InterPro" id="IPR025686">
    <property type="entry name" value="Glucos_trans_II"/>
</dbReference>
<feature type="transmembrane region" description="Helical" evidence="1">
    <location>
        <begin position="19"/>
        <end position="36"/>
    </location>
</feature>
<proteinExistence type="predicted"/>
<protein>
    <recommendedName>
        <fullName evidence="4">Glucosyl transferase GtrII family protein</fullName>
    </recommendedName>
</protein>
<evidence type="ECO:0000313" key="2">
    <source>
        <dbReference type="EMBL" id="QGY29757.1"/>
    </source>
</evidence>
<evidence type="ECO:0008006" key="4">
    <source>
        <dbReference type="Google" id="ProtNLM"/>
    </source>
</evidence>
<gene>
    <name evidence="2" type="ORF">CUN67_12785</name>
</gene>
<reference evidence="2 3" key="1">
    <citation type="submission" date="2017-11" db="EMBL/GenBank/DDBJ databases">
        <title>Genome sequence of Pantoea cypripedii NE1.</title>
        <authorList>
            <person name="Nascimento F.X."/>
        </authorList>
    </citation>
    <scope>NUCLEOTIDE SEQUENCE [LARGE SCALE GENOMIC DNA]</scope>
    <source>
        <strain evidence="2 3">NE1</strain>
    </source>
</reference>
<dbReference type="Pfam" id="PF14264">
    <property type="entry name" value="Glucos_trans_II"/>
    <property type="match status" value="1"/>
</dbReference>
<organism evidence="2 3">
    <name type="scientific">Pantoea cypripedii</name>
    <name type="common">Pectobacterium cypripedii</name>
    <name type="synonym">Erwinia cypripedii</name>
    <dbReference type="NCBI Taxonomy" id="55209"/>
    <lineage>
        <taxon>Bacteria</taxon>
        <taxon>Pseudomonadati</taxon>
        <taxon>Pseudomonadota</taxon>
        <taxon>Gammaproteobacteria</taxon>
        <taxon>Enterobacterales</taxon>
        <taxon>Erwiniaceae</taxon>
        <taxon>Pantoea</taxon>
    </lineage>
</organism>
<accession>A0A6B9G658</accession>
<evidence type="ECO:0000256" key="1">
    <source>
        <dbReference type="SAM" id="Phobius"/>
    </source>
</evidence>
<evidence type="ECO:0000313" key="3">
    <source>
        <dbReference type="Proteomes" id="UP000502005"/>
    </source>
</evidence>
<name>A0A6B9G658_PANCY</name>
<keyword evidence="1" id="KW-0472">Membrane</keyword>
<dbReference type="RefSeq" id="WP_208715691.1">
    <property type="nucleotide sequence ID" value="NZ_CP024768.1"/>
</dbReference>